<evidence type="ECO:0000256" key="1">
    <source>
        <dbReference type="ARBA" id="ARBA00000085"/>
    </source>
</evidence>
<dbReference type="InterPro" id="IPR001789">
    <property type="entry name" value="Sig_transdc_resp-reg_receiver"/>
</dbReference>
<dbReference type="InterPro" id="IPR003661">
    <property type="entry name" value="HisK_dim/P_dom"/>
</dbReference>
<evidence type="ECO:0000256" key="9">
    <source>
        <dbReference type="PROSITE-ProRule" id="PRU00169"/>
    </source>
</evidence>
<keyword evidence="4" id="KW-0808">Transferase</keyword>
<dbReference type="Gene3D" id="3.30.565.10">
    <property type="entry name" value="Histidine kinase-like ATPase, C-terminal domain"/>
    <property type="match status" value="1"/>
</dbReference>
<evidence type="ECO:0000313" key="15">
    <source>
        <dbReference type="Proteomes" id="UP001162734"/>
    </source>
</evidence>
<evidence type="ECO:0000259" key="13">
    <source>
        <dbReference type="PROSITE" id="PS50113"/>
    </source>
</evidence>
<keyword evidence="8" id="KW-0902">Two-component regulatory system</keyword>
<dbReference type="Pfam" id="PF00072">
    <property type="entry name" value="Response_reg"/>
    <property type="match status" value="1"/>
</dbReference>
<dbReference type="RefSeq" id="WP_248342272.1">
    <property type="nucleotide sequence ID" value="NZ_AP025592.1"/>
</dbReference>
<dbReference type="InterPro" id="IPR003018">
    <property type="entry name" value="GAF"/>
</dbReference>
<feature type="modified residue" description="4-aspartylphosphate" evidence="9">
    <location>
        <position position="866"/>
    </location>
</feature>
<dbReference type="PROSITE" id="PS50110">
    <property type="entry name" value="RESPONSE_REGULATORY"/>
    <property type="match status" value="1"/>
</dbReference>
<dbReference type="SUPFAM" id="SSF55781">
    <property type="entry name" value="GAF domain-like"/>
    <property type="match status" value="1"/>
</dbReference>
<comment type="catalytic activity">
    <reaction evidence="1">
        <text>ATP + protein L-histidine = ADP + protein N-phospho-L-histidine.</text>
        <dbReference type="EC" id="2.7.13.3"/>
    </reaction>
</comment>
<dbReference type="SMART" id="SM00091">
    <property type="entry name" value="PAS"/>
    <property type="match status" value="3"/>
</dbReference>
<keyword evidence="15" id="KW-1185">Reference proteome</keyword>
<feature type="domain" description="PAS" evidence="12">
    <location>
        <begin position="22"/>
        <end position="81"/>
    </location>
</feature>
<evidence type="ECO:0000256" key="8">
    <source>
        <dbReference type="ARBA" id="ARBA00023012"/>
    </source>
</evidence>
<dbReference type="InterPro" id="IPR011006">
    <property type="entry name" value="CheY-like_superfamily"/>
</dbReference>
<dbReference type="CDD" id="cd00156">
    <property type="entry name" value="REC"/>
    <property type="match status" value="1"/>
</dbReference>
<dbReference type="SMART" id="SM00387">
    <property type="entry name" value="HATPase_c"/>
    <property type="match status" value="1"/>
</dbReference>
<dbReference type="EC" id="2.7.13.3" evidence="2"/>
<keyword evidence="6" id="KW-0418">Kinase</keyword>
<accession>A0ABN6NBU3</accession>
<evidence type="ECO:0000259" key="11">
    <source>
        <dbReference type="PROSITE" id="PS50110"/>
    </source>
</evidence>
<feature type="domain" description="PAS" evidence="12">
    <location>
        <begin position="437"/>
        <end position="482"/>
    </location>
</feature>
<evidence type="ECO:0000256" key="4">
    <source>
        <dbReference type="ARBA" id="ARBA00022679"/>
    </source>
</evidence>
<dbReference type="SUPFAM" id="SSF55874">
    <property type="entry name" value="ATPase domain of HSP90 chaperone/DNA topoisomerase II/histidine kinase"/>
    <property type="match status" value="1"/>
</dbReference>
<dbReference type="InterPro" id="IPR000700">
    <property type="entry name" value="PAS-assoc_C"/>
</dbReference>
<evidence type="ECO:0000256" key="5">
    <source>
        <dbReference type="ARBA" id="ARBA00022741"/>
    </source>
</evidence>
<dbReference type="PANTHER" id="PTHR43065">
    <property type="entry name" value="SENSOR HISTIDINE KINASE"/>
    <property type="match status" value="1"/>
</dbReference>
<dbReference type="PROSITE" id="PS50112">
    <property type="entry name" value="PAS"/>
    <property type="match status" value="2"/>
</dbReference>
<evidence type="ECO:0000256" key="2">
    <source>
        <dbReference type="ARBA" id="ARBA00012438"/>
    </source>
</evidence>
<feature type="domain" description="Response regulatory" evidence="11">
    <location>
        <begin position="817"/>
        <end position="932"/>
    </location>
</feature>
<dbReference type="EMBL" id="AP025592">
    <property type="protein sequence ID" value="BDG09871.1"/>
    <property type="molecule type" value="Genomic_DNA"/>
</dbReference>
<dbReference type="Pfam" id="PF00989">
    <property type="entry name" value="PAS"/>
    <property type="match status" value="1"/>
</dbReference>
<reference evidence="15" key="1">
    <citation type="journal article" date="2022" name="Int. J. Syst. Evol. Microbiol.">
        <title>Anaeromyxobacter oryzae sp. nov., Anaeromyxobacter diazotrophicus sp. nov. and Anaeromyxobacter paludicola sp. nov., isolated from paddy soils.</title>
        <authorList>
            <person name="Itoh H."/>
            <person name="Xu Z."/>
            <person name="Mise K."/>
            <person name="Masuda Y."/>
            <person name="Ushijima N."/>
            <person name="Hayakawa C."/>
            <person name="Shiratori Y."/>
            <person name="Senoo K."/>
        </authorList>
    </citation>
    <scope>NUCLEOTIDE SEQUENCE [LARGE SCALE GENOMIC DNA]</scope>
    <source>
        <strain evidence="15">Red630</strain>
    </source>
</reference>
<dbReference type="SMART" id="SM00065">
    <property type="entry name" value="GAF"/>
    <property type="match status" value="1"/>
</dbReference>
<evidence type="ECO:0000256" key="6">
    <source>
        <dbReference type="ARBA" id="ARBA00022777"/>
    </source>
</evidence>
<dbReference type="InterPro" id="IPR005467">
    <property type="entry name" value="His_kinase_dom"/>
</dbReference>
<dbReference type="InterPro" id="IPR004358">
    <property type="entry name" value="Sig_transdc_His_kin-like_C"/>
</dbReference>
<dbReference type="NCBIfam" id="TIGR00229">
    <property type="entry name" value="sensory_box"/>
    <property type="match status" value="2"/>
</dbReference>
<evidence type="ECO:0000256" key="7">
    <source>
        <dbReference type="ARBA" id="ARBA00022840"/>
    </source>
</evidence>
<proteinExistence type="predicted"/>
<keyword evidence="5" id="KW-0547">Nucleotide-binding</keyword>
<dbReference type="Gene3D" id="3.30.450.20">
    <property type="entry name" value="PAS domain"/>
    <property type="match status" value="3"/>
</dbReference>
<dbReference type="Gene3D" id="3.30.450.40">
    <property type="match status" value="1"/>
</dbReference>
<dbReference type="SMART" id="SM00086">
    <property type="entry name" value="PAC"/>
    <property type="match status" value="2"/>
</dbReference>
<evidence type="ECO:0000259" key="12">
    <source>
        <dbReference type="PROSITE" id="PS50112"/>
    </source>
</evidence>
<dbReference type="InterPro" id="IPR001610">
    <property type="entry name" value="PAC"/>
</dbReference>
<evidence type="ECO:0000256" key="3">
    <source>
        <dbReference type="ARBA" id="ARBA00022553"/>
    </source>
</evidence>
<dbReference type="SMART" id="SM00448">
    <property type="entry name" value="REC"/>
    <property type="match status" value="1"/>
</dbReference>
<keyword evidence="7" id="KW-0067">ATP-binding</keyword>
<dbReference type="Pfam" id="PF02518">
    <property type="entry name" value="HATPase_c"/>
    <property type="match status" value="1"/>
</dbReference>
<feature type="domain" description="Histidine kinase" evidence="10">
    <location>
        <begin position="565"/>
        <end position="796"/>
    </location>
</feature>
<dbReference type="SUPFAM" id="SSF52172">
    <property type="entry name" value="CheY-like"/>
    <property type="match status" value="1"/>
</dbReference>
<dbReference type="CDD" id="cd00130">
    <property type="entry name" value="PAS"/>
    <property type="match status" value="2"/>
</dbReference>
<dbReference type="Proteomes" id="UP001162734">
    <property type="component" value="Chromosome"/>
</dbReference>
<evidence type="ECO:0000259" key="10">
    <source>
        <dbReference type="PROSITE" id="PS50109"/>
    </source>
</evidence>
<dbReference type="PROSITE" id="PS50113">
    <property type="entry name" value="PAC"/>
    <property type="match status" value="1"/>
</dbReference>
<dbReference type="PROSITE" id="PS50109">
    <property type="entry name" value="HIS_KIN"/>
    <property type="match status" value="1"/>
</dbReference>
<gene>
    <name evidence="14" type="ORF">AMPC_29840</name>
</gene>
<feature type="domain" description="PAC" evidence="13">
    <location>
        <begin position="221"/>
        <end position="272"/>
    </location>
</feature>
<dbReference type="InterPro" id="IPR013767">
    <property type="entry name" value="PAS_fold"/>
</dbReference>
<protein>
    <recommendedName>
        <fullName evidence="2">histidine kinase</fullName>
        <ecNumber evidence="2">2.7.13.3</ecNumber>
    </recommendedName>
</protein>
<dbReference type="InterPro" id="IPR000014">
    <property type="entry name" value="PAS"/>
</dbReference>
<dbReference type="InterPro" id="IPR036890">
    <property type="entry name" value="HATPase_C_sf"/>
</dbReference>
<dbReference type="SMART" id="SM00388">
    <property type="entry name" value="HisKA"/>
    <property type="match status" value="1"/>
</dbReference>
<sequence length="945" mass="101454">MSQTPENERPPGGPPRTFDDGNCTLYRLVAECASDFICIVSRAGDVIYASPSAETLFGYPPDDLLACRGLDLIHPDDVQKLPTRLPATGSPPRVDLRIRCANGAYRWMEWAGRPILQGEEVTGAVCVLRDAASRHAREEQFLRQHEVLDSAQDGFVAYDPEERLLSLNRGFHRLWNVTEEEVQALEPTLPGARERLLALLAPRTECPEDFLAFSRPLVTDRHVATREFGLLDGSAVELYSLPTRDEEGRQTGRISFCRDVTARRRAERELRARARQQAAVAALGEIAIATERFEDLVEIALRLACHTLDAELTELLLVAPDGRLVMEGGIGWPHPYPALQPGGPSQAAYTLERSEPVISGDLAAETRFQDPLLASKGMVSSATVVVPGKERHLGVLGVHSRRAAAFGIDDVHLLETVASILAAAAARQDAEAALARQTRELRAVFDASLDGMLIVDRSGRVVDCNPAACAIFETARAELLGRAPPGVSPEGAGIPEGFAAGGRHEGTLELRLPERPAKNVEFATIADILPGRHLAVLRDITERKQMQSRLALADRMISVGTLAAGVAHELNNPLAYVSANLSFVAEKLGELAGAAGQGAPPPAKALEEELCEMQMAVQEAREGSDRMRVIIRDLGTFSRGEEAKRGPVHLGPVLESCIGMAWNEIKHRATLVKDFGAVPPVEGSAARLGQVFLNLLVNAAQAIPEGGAEKNQIRVATRLCPDGRVAVEVADTGCGIPPENRKRIFDPFFTTKPVGEGTGLGLSICHNIVSAHGGELEVESTLGKGATFRVLLHADPDAAFDEAADAVVPLSPGRRGSVLVVDDEPLVGASVRRALLPEHDVTVVSSAAAALELVEQGERFDLVISDVLMPEMTGMDLYRELLRLGPEAPPVVFLTGGAFTPAARRFIEGPGIVCIEKPFEVGALREKVRACLGAPAAGARRSSAV</sequence>
<evidence type="ECO:0000313" key="14">
    <source>
        <dbReference type="EMBL" id="BDG09871.1"/>
    </source>
</evidence>
<dbReference type="PRINTS" id="PR00344">
    <property type="entry name" value="BCTRLSENSOR"/>
</dbReference>
<dbReference type="InterPro" id="IPR035965">
    <property type="entry name" value="PAS-like_dom_sf"/>
</dbReference>
<dbReference type="InterPro" id="IPR036097">
    <property type="entry name" value="HisK_dim/P_sf"/>
</dbReference>
<dbReference type="SUPFAM" id="SSF55785">
    <property type="entry name" value="PYP-like sensor domain (PAS domain)"/>
    <property type="match status" value="3"/>
</dbReference>
<organism evidence="14 15">
    <name type="scientific">Anaeromyxobacter paludicola</name>
    <dbReference type="NCBI Taxonomy" id="2918171"/>
    <lineage>
        <taxon>Bacteria</taxon>
        <taxon>Pseudomonadati</taxon>
        <taxon>Myxococcota</taxon>
        <taxon>Myxococcia</taxon>
        <taxon>Myxococcales</taxon>
        <taxon>Cystobacterineae</taxon>
        <taxon>Anaeromyxobacteraceae</taxon>
        <taxon>Anaeromyxobacter</taxon>
    </lineage>
</organism>
<dbReference type="InterPro" id="IPR003594">
    <property type="entry name" value="HATPase_dom"/>
</dbReference>
<dbReference type="Gene3D" id="1.10.287.130">
    <property type="match status" value="1"/>
</dbReference>
<dbReference type="Pfam" id="PF13188">
    <property type="entry name" value="PAS_8"/>
    <property type="match status" value="2"/>
</dbReference>
<dbReference type="PANTHER" id="PTHR43065:SF50">
    <property type="entry name" value="HISTIDINE KINASE"/>
    <property type="match status" value="1"/>
</dbReference>
<dbReference type="SUPFAM" id="SSF47384">
    <property type="entry name" value="Homodimeric domain of signal transducing histidine kinase"/>
    <property type="match status" value="1"/>
</dbReference>
<name>A0ABN6NBU3_9BACT</name>
<dbReference type="InterPro" id="IPR029016">
    <property type="entry name" value="GAF-like_dom_sf"/>
</dbReference>
<keyword evidence="3 9" id="KW-0597">Phosphoprotein</keyword>
<dbReference type="CDD" id="cd00082">
    <property type="entry name" value="HisKA"/>
    <property type="match status" value="1"/>
</dbReference>
<dbReference type="Pfam" id="PF01590">
    <property type="entry name" value="GAF"/>
    <property type="match status" value="1"/>
</dbReference>
<dbReference type="Pfam" id="PF00512">
    <property type="entry name" value="HisKA"/>
    <property type="match status" value="1"/>
</dbReference>
<dbReference type="Gene3D" id="3.40.50.2300">
    <property type="match status" value="1"/>
</dbReference>